<gene>
    <name evidence="1" type="ORF">O1611_g2243</name>
</gene>
<comment type="caution">
    <text evidence="1">The sequence shown here is derived from an EMBL/GenBank/DDBJ whole genome shotgun (WGS) entry which is preliminary data.</text>
</comment>
<sequence length="468" mass="52281">MERMVFQHAGEHLLTAPEQFNNTKSNASNNTAYDSGTMGLRMVVFGGGDVATPSLSSSEWNGQGRAWTEVMCKKLGCDTYLSFVPEADSTGGAVISNSLLDAAYERVSAYTVGSKNDDKTAKIDYSWVTEQYPKPYQHDLAAQVDSFLSSSRQQRASTESLWVFNVGYWDVWYLAALPRKLATEVLDLGARDLFFQIERLYQAAQDPTSAAFSRPYDQTARAPFRIFLTRVFDISLTPGFASERPNPPKPHLSSTQLRNAAFLTKYWDALLEMLVDHWLATPDPESWSIADKVDIKVLEALVGKRSLADQDPGQEEEAGKDHDRWSGKISLPRREVSSYGISHYVRELMMDRQLRNADLFDHNGLGARPSEDGFLDISMPCALNIADNAVIGDEEAAAAGPLSKTVVCQEPDNYLFYTGFTVGPRAIHEIGVRAARRFLDQVEINSRWREKARMHKDGGREHAEPSTM</sequence>
<organism evidence="1 2">
    <name type="scientific">Lasiodiplodia mahajangana</name>
    <dbReference type="NCBI Taxonomy" id="1108764"/>
    <lineage>
        <taxon>Eukaryota</taxon>
        <taxon>Fungi</taxon>
        <taxon>Dikarya</taxon>
        <taxon>Ascomycota</taxon>
        <taxon>Pezizomycotina</taxon>
        <taxon>Dothideomycetes</taxon>
        <taxon>Dothideomycetes incertae sedis</taxon>
        <taxon>Botryosphaeriales</taxon>
        <taxon>Botryosphaeriaceae</taxon>
        <taxon>Lasiodiplodia</taxon>
    </lineage>
</organism>
<keyword evidence="2" id="KW-1185">Reference proteome</keyword>
<evidence type="ECO:0000313" key="2">
    <source>
        <dbReference type="Proteomes" id="UP001153332"/>
    </source>
</evidence>
<dbReference type="EMBL" id="JAPUUL010000302">
    <property type="protein sequence ID" value="KAJ8131385.1"/>
    <property type="molecule type" value="Genomic_DNA"/>
</dbReference>
<protein>
    <submittedName>
        <fullName evidence="1">Uncharacterized protein</fullName>
    </submittedName>
</protein>
<dbReference type="Proteomes" id="UP001153332">
    <property type="component" value="Unassembled WGS sequence"/>
</dbReference>
<reference evidence="1" key="1">
    <citation type="submission" date="2022-12" db="EMBL/GenBank/DDBJ databases">
        <title>Genome Sequence of Lasiodiplodia mahajangana.</title>
        <authorList>
            <person name="Buettner E."/>
        </authorList>
    </citation>
    <scope>NUCLEOTIDE SEQUENCE</scope>
    <source>
        <strain evidence="1">VT137</strain>
    </source>
</reference>
<evidence type="ECO:0000313" key="1">
    <source>
        <dbReference type="EMBL" id="KAJ8131385.1"/>
    </source>
</evidence>
<name>A0ACC2JV78_9PEZI</name>
<proteinExistence type="predicted"/>
<accession>A0ACC2JV78</accession>